<proteinExistence type="predicted"/>
<protein>
    <submittedName>
        <fullName evidence="1">Uncharacterized protein</fullName>
    </submittedName>
</protein>
<accession>A0AAJ1AIL7</accession>
<name>A0AAJ1AIL7_9BACT</name>
<sequence length="75" mass="8486">AVRPLHVLERGIRKIPLLGRLLPKKQSLIVTHFDMEGPWDNPTITVAPVKSLSQTARDLLLFLLRAPWRAIAPSR</sequence>
<gene>
    <name evidence="1" type="ORF">K8G79_08955</name>
</gene>
<reference evidence="1 2" key="1">
    <citation type="journal article" date="2021" name="bioRxiv">
        <title>Unraveling nitrogen, sulfur and carbon metabolic pathways and microbial community transcriptional responses to substrate deprivation and toxicity stresses in a bioreactor mimicking anoxic brackish coastal sediment conditions.</title>
        <authorList>
            <person name="Martins P.D."/>
            <person name="Echeveste M.J."/>
            <person name="Arshad A."/>
            <person name="Kurth J."/>
            <person name="Ouboter H."/>
            <person name="Jetten M.S.M."/>
            <person name="Welte C.U."/>
        </authorList>
    </citation>
    <scope>NUCLEOTIDE SEQUENCE [LARGE SCALE GENOMIC DNA]</scope>
    <source>
        <strain evidence="1">MAG_38</strain>
    </source>
</reference>
<organism evidence="1 2">
    <name type="scientific">Candidatus Methylomirabilis tolerans</name>
    <dbReference type="NCBI Taxonomy" id="3123416"/>
    <lineage>
        <taxon>Bacteria</taxon>
        <taxon>Candidatus Methylomirabilota</taxon>
        <taxon>Candidatus Methylomirabilia</taxon>
        <taxon>Candidatus Methylomirabilales</taxon>
        <taxon>Candidatus Methylomirabilaceae</taxon>
        <taxon>Candidatus Methylomirabilis</taxon>
    </lineage>
</organism>
<dbReference type="AlphaFoldDB" id="A0AAJ1AIL7"/>
<dbReference type="EMBL" id="JAIOIU010000107">
    <property type="protein sequence ID" value="MBZ0160249.1"/>
    <property type="molecule type" value="Genomic_DNA"/>
</dbReference>
<feature type="non-terminal residue" evidence="1">
    <location>
        <position position="1"/>
    </location>
</feature>
<comment type="caution">
    <text evidence="1">The sequence shown here is derived from an EMBL/GenBank/DDBJ whole genome shotgun (WGS) entry which is preliminary data.</text>
</comment>
<dbReference type="Proteomes" id="UP001197609">
    <property type="component" value="Unassembled WGS sequence"/>
</dbReference>
<evidence type="ECO:0000313" key="2">
    <source>
        <dbReference type="Proteomes" id="UP001197609"/>
    </source>
</evidence>
<evidence type="ECO:0000313" key="1">
    <source>
        <dbReference type="EMBL" id="MBZ0160249.1"/>
    </source>
</evidence>